<dbReference type="FunFam" id="3.40.630.10:FF:000027">
    <property type="entry name" value="N-fatty-acyl-amino acid synthase/hydrolase PM20D1"/>
    <property type="match status" value="1"/>
</dbReference>
<evidence type="ECO:0000256" key="1">
    <source>
        <dbReference type="ARBA" id="ARBA00006247"/>
    </source>
</evidence>
<comment type="similarity">
    <text evidence="1">Belongs to the peptidase M20A family.</text>
</comment>
<feature type="binding site" evidence="7">
    <location>
        <position position="104"/>
    </location>
    <ligand>
        <name>Zn(2+)</name>
        <dbReference type="ChEBI" id="CHEBI:29105"/>
        <label>2</label>
    </ligand>
</feature>
<feature type="active site" evidence="6">
    <location>
        <position position="106"/>
    </location>
</feature>
<proteinExistence type="inferred from homology"/>
<evidence type="ECO:0000256" key="6">
    <source>
        <dbReference type="PIRSR" id="PIRSR037217-1"/>
    </source>
</evidence>
<feature type="domain" description="Peptidase M20 dimerisation" evidence="8">
    <location>
        <begin position="220"/>
        <end position="362"/>
    </location>
</feature>
<dbReference type="CDD" id="cd05674">
    <property type="entry name" value="M20_yscS"/>
    <property type="match status" value="1"/>
</dbReference>
<feature type="binding site" evidence="7">
    <location>
        <position position="174"/>
    </location>
    <ligand>
        <name>Zn(2+)</name>
        <dbReference type="ChEBI" id="CHEBI:29105"/>
        <label>1</label>
    </ligand>
</feature>
<keyword evidence="5 7" id="KW-0862">Zinc</keyword>
<evidence type="ECO:0000256" key="4">
    <source>
        <dbReference type="ARBA" id="ARBA00022801"/>
    </source>
</evidence>
<dbReference type="InterPro" id="IPR017141">
    <property type="entry name" value="Pept_M20_carboxypep"/>
</dbReference>
<dbReference type="AlphaFoldDB" id="A0A4S8M7Y9"/>
<dbReference type="Pfam" id="PF01546">
    <property type="entry name" value="Peptidase_M20"/>
    <property type="match status" value="1"/>
</dbReference>
<dbReference type="InterPro" id="IPR047177">
    <property type="entry name" value="Pept_M20A"/>
</dbReference>
<sequence length="531" mass="59016">MLFPKVNVDLWSRIGEDMRTDAFKVQAVDWLAGAVRVETETFDDMGPVDEDPRWESRLAFHDYLETAFPLVHGKLKLTKVNTYGLLYEWEGSDASLKPILMAAHQDVVPVNPDTVQDWTHPPYSGYYDGTRIWGRGSNDDKSGLIGTISAVEILLKNGFKPTRTVVMPFGFDEEGGGLRGASSLAKVLEERYGKDGFAFIIDEGGGFTEQYGTIFATPGVAEKGSFSIRMDLATKGGHSSVPPEHTSIGILSALLTHMESHPFERQIDRTTPTYQMFQCLAQHSYSMPSSLREVIRHSLHSDEALRKAESVLLKDRVYRALVSTTQAVDIIHGGVKSNALPEEAWAVVNHRVKITSSVEATVSRDISLLKPLVEHFNLTFSAFGKPVPLSSPLSLSYPSEGSLKLSYVGGINPPAPITPWDLKDKNNETAPFRMLAGTIRSVFHERRKSADGQDAQDVVVSPGMPTVGTDTRWYWNLTKHVLRYSHHDSGNSTNPFEKAHTVDEFLDADNLVETIKFFLTLILNADESREF</sequence>
<accession>A0A4S8M7Y9</accession>
<organism evidence="9 10">
    <name type="scientific">Dendrothele bispora (strain CBS 962.96)</name>
    <dbReference type="NCBI Taxonomy" id="1314807"/>
    <lineage>
        <taxon>Eukaryota</taxon>
        <taxon>Fungi</taxon>
        <taxon>Dikarya</taxon>
        <taxon>Basidiomycota</taxon>
        <taxon>Agaricomycotina</taxon>
        <taxon>Agaricomycetes</taxon>
        <taxon>Agaricomycetidae</taxon>
        <taxon>Agaricales</taxon>
        <taxon>Agaricales incertae sedis</taxon>
        <taxon>Dendrothele</taxon>
    </lineage>
</organism>
<dbReference type="Proteomes" id="UP000297245">
    <property type="component" value="Unassembled WGS sequence"/>
</dbReference>
<dbReference type="PANTHER" id="PTHR45962:SF1">
    <property type="entry name" value="N-FATTY-ACYL-AMINO ACID SYNTHASE_HYDROLASE PM20D1"/>
    <property type="match status" value="1"/>
</dbReference>
<dbReference type="PIRSF" id="PIRSF037217">
    <property type="entry name" value="Carboxypeptidase_S"/>
    <property type="match status" value="1"/>
</dbReference>
<evidence type="ECO:0000256" key="7">
    <source>
        <dbReference type="PIRSR" id="PIRSR037217-2"/>
    </source>
</evidence>
<dbReference type="InterPro" id="IPR011650">
    <property type="entry name" value="Peptidase_M20_dimer"/>
</dbReference>
<dbReference type="GO" id="GO:0000328">
    <property type="term" value="C:fungal-type vacuole lumen"/>
    <property type="evidence" value="ECO:0007669"/>
    <property type="project" value="TreeGrafter"/>
</dbReference>
<evidence type="ECO:0000256" key="3">
    <source>
        <dbReference type="ARBA" id="ARBA00022723"/>
    </source>
</evidence>
<evidence type="ECO:0000313" key="10">
    <source>
        <dbReference type="Proteomes" id="UP000297245"/>
    </source>
</evidence>
<dbReference type="InterPro" id="IPR001261">
    <property type="entry name" value="ArgE/DapE_CS"/>
</dbReference>
<name>A0A4S8M7Y9_DENBC</name>
<gene>
    <name evidence="9" type="ORF">K435DRAFT_818863</name>
</gene>
<keyword evidence="2" id="KW-0645">Protease</keyword>
<feature type="binding site" evidence="7">
    <location>
        <position position="139"/>
    </location>
    <ligand>
        <name>Zn(2+)</name>
        <dbReference type="ChEBI" id="CHEBI:29105"/>
        <label>2</label>
    </ligand>
</feature>
<dbReference type="GO" id="GO:0004181">
    <property type="term" value="F:metallocarboxypeptidase activity"/>
    <property type="evidence" value="ECO:0007669"/>
    <property type="project" value="InterPro"/>
</dbReference>
<keyword evidence="3 7" id="KW-0479">Metal-binding</keyword>
<dbReference type="PANTHER" id="PTHR45962">
    <property type="entry name" value="N-FATTY-ACYL-AMINO ACID SYNTHASE/HYDROLASE PM20D1"/>
    <property type="match status" value="1"/>
</dbReference>
<feature type="binding site" evidence="7">
    <location>
        <position position="139"/>
    </location>
    <ligand>
        <name>Zn(2+)</name>
        <dbReference type="ChEBI" id="CHEBI:29105"/>
        <label>1</label>
    </ligand>
</feature>
<dbReference type="InterPro" id="IPR036264">
    <property type="entry name" value="Bact_exopeptidase_dim_dom"/>
</dbReference>
<dbReference type="EMBL" id="ML179135">
    <property type="protein sequence ID" value="THU98459.1"/>
    <property type="molecule type" value="Genomic_DNA"/>
</dbReference>
<dbReference type="SUPFAM" id="SSF53187">
    <property type="entry name" value="Zn-dependent exopeptidases"/>
    <property type="match status" value="1"/>
</dbReference>
<protein>
    <submittedName>
        <fullName evidence="9">Carboxypeptidase S</fullName>
    </submittedName>
</protein>
<dbReference type="GO" id="GO:0051603">
    <property type="term" value="P:proteolysis involved in protein catabolic process"/>
    <property type="evidence" value="ECO:0007669"/>
    <property type="project" value="TreeGrafter"/>
</dbReference>
<dbReference type="InterPro" id="IPR002933">
    <property type="entry name" value="Peptidase_M20"/>
</dbReference>
<keyword evidence="10" id="KW-1185">Reference proteome</keyword>
<feature type="binding site" evidence="7">
    <location>
        <position position="500"/>
    </location>
    <ligand>
        <name>Zn(2+)</name>
        <dbReference type="ChEBI" id="CHEBI:29105"/>
        <label>1</label>
    </ligand>
</feature>
<dbReference type="OrthoDB" id="3064516at2759"/>
<dbReference type="Gene3D" id="3.40.630.10">
    <property type="entry name" value="Zn peptidases"/>
    <property type="match status" value="1"/>
</dbReference>
<feature type="active site" description="Proton acceptor" evidence="6">
    <location>
        <position position="173"/>
    </location>
</feature>
<feature type="binding site" evidence="7">
    <location>
        <position position="202"/>
    </location>
    <ligand>
        <name>Zn(2+)</name>
        <dbReference type="ChEBI" id="CHEBI:29105"/>
        <label>2</label>
    </ligand>
</feature>
<reference evidence="9 10" key="1">
    <citation type="journal article" date="2019" name="Nat. Ecol. Evol.">
        <title>Megaphylogeny resolves global patterns of mushroom evolution.</title>
        <authorList>
            <person name="Varga T."/>
            <person name="Krizsan K."/>
            <person name="Foldi C."/>
            <person name="Dima B."/>
            <person name="Sanchez-Garcia M."/>
            <person name="Sanchez-Ramirez S."/>
            <person name="Szollosi G.J."/>
            <person name="Szarkandi J.G."/>
            <person name="Papp V."/>
            <person name="Albert L."/>
            <person name="Andreopoulos W."/>
            <person name="Angelini C."/>
            <person name="Antonin V."/>
            <person name="Barry K.W."/>
            <person name="Bougher N.L."/>
            <person name="Buchanan P."/>
            <person name="Buyck B."/>
            <person name="Bense V."/>
            <person name="Catcheside P."/>
            <person name="Chovatia M."/>
            <person name="Cooper J."/>
            <person name="Damon W."/>
            <person name="Desjardin D."/>
            <person name="Finy P."/>
            <person name="Geml J."/>
            <person name="Haridas S."/>
            <person name="Hughes K."/>
            <person name="Justo A."/>
            <person name="Karasinski D."/>
            <person name="Kautmanova I."/>
            <person name="Kiss B."/>
            <person name="Kocsube S."/>
            <person name="Kotiranta H."/>
            <person name="LaButti K.M."/>
            <person name="Lechner B.E."/>
            <person name="Liimatainen K."/>
            <person name="Lipzen A."/>
            <person name="Lukacs Z."/>
            <person name="Mihaltcheva S."/>
            <person name="Morgado L.N."/>
            <person name="Niskanen T."/>
            <person name="Noordeloos M.E."/>
            <person name="Ohm R.A."/>
            <person name="Ortiz-Santana B."/>
            <person name="Ovrebo C."/>
            <person name="Racz N."/>
            <person name="Riley R."/>
            <person name="Savchenko A."/>
            <person name="Shiryaev A."/>
            <person name="Soop K."/>
            <person name="Spirin V."/>
            <person name="Szebenyi C."/>
            <person name="Tomsovsky M."/>
            <person name="Tulloss R.E."/>
            <person name="Uehling J."/>
            <person name="Grigoriev I.V."/>
            <person name="Vagvolgyi C."/>
            <person name="Papp T."/>
            <person name="Martin F.M."/>
            <person name="Miettinen O."/>
            <person name="Hibbett D.S."/>
            <person name="Nagy L.G."/>
        </authorList>
    </citation>
    <scope>NUCLEOTIDE SEQUENCE [LARGE SCALE GENOMIC DNA]</scope>
    <source>
        <strain evidence="9 10">CBS 962.96</strain>
    </source>
</reference>
<dbReference type="GO" id="GO:0046872">
    <property type="term" value="F:metal ion binding"/>
    <property type="evidence" value="ECO:0007669"/>
    <property type="project" value="UniProtKB-KW"/>
</dbReference>
<dbReference type="SUPFAM" id="SSF55031">
    <property type="entry name" value="Bacterial exopeptidase dimerisation domain"/>
    <property type="match status" value="1"/>
</dbReference>
<keyword evidence="9" id="KW-0121">Carboxypeptidase</keyword>
<evidence type="ECO:0000313" key="9">
    <source>
        <dbReference type="EMBL" id="THU98459.1"/>
    </source>
</evidence>
<evidence type="ECO:0000259" key="8">
    <source>
        <dbReference type="Pfam" id="PF07687"/>
    </source>
</evidence>
<keyword evidence="4" id="KW-0378">Hydrolase</keyword>
<dbReference type="Pfam" id="PF07687">
    <property type="entry name" value="M20_dimer"/>
    <property type="match status" value="1"/>
</dbReference>
<dbReference type="PROSITE" id="PS00758">
    <property type="entry name" value="ARGE_DAPE_CPG2_1"/>
    <property type="match status" value="1"/>
</dbReference>
<dbReference type="Gene3D" id="3.30.70.360">
    <property type="match status" value="1"/>
</dbReference>
<evidence type="ECO:0000256" key="5">
    <source>
        <dbReference type="ARBA" id="ARBA00022833"/>
    </source>
</evidence>
<evidence type="ECO:0000256" key="2">
    <source>
        <dbReference type="ARBA" id="ARBA00022670"/>
    </source>
</evidence>